<sequence length="218" mass="23087">MSRTRIKFCGLRRPRDVAAAVELGVDAVGLILVPASPRHVSVEQAAKLRAGLPPFVSSVALFRDPDAAFVQDAIDAIRPDLLQFHGSEAPDFCASFGVPFLKAVAMGGERRSTTGLRAEARRYAAASGLLLDSHAPGGMGGRGQVFVWDNLPKVSRPLVLAGGLNPGNVARGITAVRPFAVDVSSGIEQIPGVKDADKMRAFVAAVRRADAKLNREPR</sequence>
<dbReference type="SUPFAM" id="SSF51366">
    <property type="entry name" value="Ribulose-phoshate binding barrel"/>
    <property type="match status" value="1"/>
</dbReference>
<keyword evidence="6 9" id="KW-0822">Tryptophan biosynthesis</keyword>
<dbReference type="InterPro" id="IPR011060">
    <property type="entry name" value="RibuloseP-bd_barrel"/>
</dbReference>
<evidence type="ECO:0000256" key="2">
    <source>
        <dbReference type="ARBA" id="ARBA00004664"/>
    </source>
</evidence>
<dbReference type="InterPro" id="IPR001240">
    <property type="entry name" value="PRAI_dom"/>
</dbReference>
<evidence type="ECO:0000256" key="3">
    <source>
        <dbReference type="ARBA" id="ARBA00012572"/>
    </source>
</evidence>
<dbReference type="EMBL" id="JAAVXB010000013">
    <property type="protein sequence ID" value="NKF24296.1"/>
    <property type="molecule type" value="Genomic_DNA"/>
</dbReference>
<organism evidence="11 12">
    <name type="scientific">Solimonas marina</name>
    <dbReference type="NCBI Taxonomy" id="2714601"/>
    <lineage>
        <taxon>Bacteria</taxon>
        <taxon>Pseudomonadati</taxon>
        <taxon>Pseudomonadota</taxon>
        <taxon>Gammaproteobacteria</taxon>
        <taxon>Nevskiales</taxon>
        <taxon>Nevskiaceae</taxon>
        <taxon>Solimonas</taxon>
    </lineage>
</organism>
<dbReference type="Proteomes" id="UP000653472">
    <property type="component" value="Unassembled WGS sequence"/>
</dbReference>
<keyword evidence="8 9" id="KW-0413">Isomerase</keyword>
<dbReference type="GO" id="GO:0004640">
    <property type="term" value="F:phosphoribosylanthranilate isomerase activity"/>
    <property type="evidence" value="ECO:0007669"/>
    <property type="project" value="UniProtKB-UniRule"/>
</dbReference>
<comment type="similarity">
    <text evidence="9">Belongs to the TrpF family.</text>
</comment>
<dbReference type="InterPro" id="IPR044643">
    <property type="entry name" value="TrpF_fam"/>
</dbReference>
<dbReference type="AlphaFoldDB" id="A0A969WBG8"/>
<dbReference type="Pfam" id="PF00697">
    <property type="entry name" value="PRAI"/>
    <property type="match status" value="1"/>
</dbReference>
<dbReference type="NCBIfam" id="NF002298">
    <property type="entry name" value="PRK01222.1-4"/>
    <property type="match status" value="1"/>
</dbReference>
<evidence type="ECO:0000256" key="9">
    <source>
        <dbReference type="HAMAP-Rule" id="MF_00135"/>
    </source>
</evidence>
<dbReference type="EC" id="5.3.1.24" evidence="3 9"/>
<keyword evidence="12" id="KW-1185">Reference proteome</keyword>
<protein>
    <recommendedName>
        <fullName evidence="4 9">N-(5'-phosphoribosyl)anthranilate isomerase</fullName>
        <shortName evidence="9">PRAI</shortName>
        <ecNumber evidence="3 9">5.3.1.24</ecNumber>
    </recommendedName>
</protein>
<comment type="pathway">
    <text evidence="2 9">Amino-acid biosynthesis; L-tryptophan biosynthesis; L-tryptophan from chorismate: step 3/5.</text>
</comment>
<evidence type="ECO:0000256" key="7">
    <source>
        <dbReference type="ARBA" id="ARBA00023141"/>
    </source>
</evidence>
<proteinExistence type="inferred from homology"/>
<evidence type="ECO:0000313" key="11">
    <source>
        <dbReference type="EMBL" id="NKF24296.1"/>
    </source>
</evidence>
<keyword evidence="7 9" id="KW-0057">Aromatic amino acid biosynthesis</keyword>
<gene>
    <name evidence="9" type="primary">trpF</name>
    <name evidence="11" type="ORF">G7Y82_18440</name>
</gene>
<comment type="catalytic activity">
    <reaction evidence="1 9">
        <text>N-(5-phospho-beta-D-ribosyl)anthranilate = 1-(2-carboxyphenylamino)-1-deoxy-D-ribulose 5-phosphate</text>
        <dbReference type="Rhea" id="RHEA:21540"/>
        <dbReference type="ChEBI" id="CHEBI:18277"/>
        <dbReference type="ChEBI" id="CHEBI:58613"/>
        <dbReference type="EC" id="5.3.1.24"/>
    </reaction>
</comment>
<evidence type="ECO:0000256" key="5">
    <source>
        <dbReference type="ARBA" id="ARBA00022605"/>
    </source>
</evidence>
<reference evidence="11" key="1">
    <citation type="submission" date="2020-03" db="EMBL/GenBank/DDBJ databases">
        <title>Solimonas marina sp. nov., isolated from deep seawater of the Pacific Ocean.</title>
        <authorList>
            <person name="Liu X."/>
            <person name="Lai Q."/>
            <person name="Sun F."/>
            <person name="Gai Y."/>
            <person name="Li G."/>
            <person name="Shao Z."/>
        </authorList>
    </citation>
    <scope>NUCLEOTIDE SEQUENCE</scope>
    <source>
        <strain evidence="11">C16B3</strain>
    </source>
</reference>
<dbReference type="InterPro" id="IPR013785">
    <property type="entry name" value="Aldolase_TIM"/>
</dbReference>
<feature type="domain" description="N-(5'phosphoribosyl) anthranilate isomerase (PRAI)" evidence="10">
    <location>
        <begin position="7"/>
        <end position="204"/>
    </location>
</feature>
<dbReference type="CDD" id="cd00405">
    <property type="entry name" value="PRAI"/>
    <property type="match status" value="1"/>
</dbReference>
<evidence type="ECO:0000256" key="6">
    <source>
        <dbReference type="ARBA" id="ARBA00022822"/>
    </source>
</evidence>
<evidence type="ECO:0000256" key="8">
    <source>
        <dbReference type="ARBA" id="ARBA00023235"/>
    </source>
</evidence>
<evidence type="ECO:0000313" key="12">
    <source>
        <dbReference type="Proteomes" id="UP000653472"/>
    </source>
</evidence>
<evidence type="ECO:0000256" key="4">
    <source>
        <dbReference type="ARBA" id="ARBA00022272"/>
    </source>
</evidence>
<dbReference type="PANTHER" id="PTHR42894">
    <property type="entry name" value="N-(5'-PHOSPHORIBOSYL)ANTHRANILATE ISOMERASE"/>
    <property type="match status" value="1"/>
</dbReference>
<keyword evidence="5 9" id="KW-0028">Amino-acid biosynthesis</keyword>
<evidence type="ECO:0000259" key="10">
    <source>
        <dbReference type="Pfam" id="PF00697"/>
    </source>
</evidence>
<dbReference type="RefSeq" id="WP_168149620.1">
    <property type="nucleotide sequence ID" value="NZ_JAAVXB010000013.1"/>
</dbReference>
<name>A0A969WBG8_9GAMM</name>
<comment type="caution">
    <text evidence="11">The sequence shown here is derived from an EMBL/GenBank/DDBJ whole genome shotgun (WGS) entry which is preliminary data.</text>
</comment>
<dbReference type="GO" id="GO:0000162">
    <property type="term" value="P:L-tryptophan biosynthetic process"/>
    <property type="evidence" value="ECO:0007669"/>
    <property type="project" value="UniProtKB-UniRule"/>
</dbReference>
<accession>A0A969WBG8</accession>
<dbReference type="PANTHER" id="PTHR42894:SF1">
    <property type="entry name" value="N-(5'-PHOSPHORIBOSYL)ANTHRANILATE ISOMERASE"/>
    <property type="match status" value="1"/>
</dbReference>
<dbReference type="HAMAP" id="MF_00135">
    <property type="entry name" value="PRAI"/>
    <property type="match status" value="1"/>
</dbReference>
<dbReference type="Gene3D" id="3.20.20.70">
    <property type="entry name" value="Aldolase class I"/>
    <property type="match status" value="1"/>
</dbReference>
<evidence type="ECO:0000256" key="1">
    <source>
        <dbReference type="ARBA" id="ARBA00001164"/>
    </source>
</evidence>